<protein>
    <submittedName>
        <fullName evidence="7">FAD-binding protein</fullName>
    </submittedName>
</protein>
<comment type="similarity">
    <text evidence="1">Belongs to the ETF alpha-subunit/FixB family.</text>
</comment>
<dbReference type="PROSITE" id="PS00696">
    <property type="entry name" value="ETF_ALPHA"/>
    <property type="match status" value="1"/>
</dbReference>
<dbReference type="EMBL" id="JAOTJC010000006">
    <property type="protein sequence ID" value="MCU7554007.1"/>
    <property type="molecule type" value="Genomic_DNA"/>
</dbReference>
<dbReference type="InterPro" id="IPR014731">
    <property type="entry name" value="ETF_asu_C"/>
</dbReference>
<dbReference type="PIRSF" id="PIRSF000089">
    <property type="entry name" value="Electra_flavoP_a"/>
    <property type="match status" value="1"/>
</dbReference>
<evidence type="ECO:0000259" key="6">
    <source>
        <dbReference type="SMART" id="SM00893"/>
    </source>
</evidence>
<dbReference type="InterPro" id="IPR014730">
    <property type="entry name" value="ETF_a/b_N"/>
</dbReference>
<organism evidence="7 8">
    <name type="scientific">Alteromonas salexigens</name>
    <dbReference type="NCBI Taxonomy" id="2982530"/>
    <lineage>
        <taxon>Bacteria</taxon>
        <taxon>Pseudomonadati</taxon>
        <taxon>Pseudomonadota</taxon>
        <taxon>Gammaproteobacteria</taxon>
        <taxon>Alteromonadales</taxon>
        <taxon>Alteromonadaceae</taxon>
        <taxon>Alteromonas/Salinimonas group</taxon>
        <taxon>Alteromonas</taxon>
    </lineage>
</organism>
<dbReference type="Pfam" id="PF00766">
    <property type="entry name" value="ETF_alpha"/>
    <property type="match status" value="1"/>
</dbReference>
<dbReference type="Proteomes" id="UP001209257">
    <property type="component" value="Unassembled WGS sequence"/>
</dbReference>
<dbReference type="PANTHER" id="PTHR43153">
    <property type="entry name" value="ELECTRON TRANSFER FLAVOPROTEIN ALPHA"/>
    <property type="match status" value="1"/>
</dbReference>
<dbReference type="InterPro" id="IPR029035">
    <property type="entry name" value="DHS-like_NAD/FAD-binding_dom"/>
</dbReference>
<dbReference type="SUPFAM" id="SSF52402">
    <property type="entry name" value="Adenine nucleotide alpha hydrolases-like"/>
    <property type="match status" value="1"/>
</dbReference>
<dbReference type="InterPro" id="IPR014729">
    <property type="entry name" value="Rossmann-like_a/b/a_fold"/>
</dbReference>
<evidence type="ECO:0000313" key="7">
    <source>
        <dbReference type="EMBL" id="MCU7554007.1"/>
    </source>
</evidence>
<proteinExistence type="inferred from homology"/>
<keyword evidence="4" id="KW-0274">FAD</keyword>
<evidence type="ECO:0000256" key="3">
    <source>
        <dbReference type="ARBA" id="ARBA00022630"/>
    </source>
</evidence>
<keyword evidence="8" id="KW-1185">Reference proteome</keyword>
<dbReference type="Gene3D" id="3.40.50.1220">
    <property type="entry name" value="TPP-binding domain"/>
    <property type="match status" value="1"/>
</dbReference>
<name>A0ABT2VL30_9ALTE</name>
<evidence type="ECO:0000256" key="5">
    <source>
        <dbReference type="ARBA" id="ARBA00022982"/>
    </source>
</evidence>
<dbReference type="InterPro" id="IPR018206">
    <property type="entry name" value="ETF_asu_C_CS"/>
</dbReference>
<dbReference type="RefSeq" id="WP_262992699.1">
    <property type="nucleotide sequence ID" value="NZ_JAOTJC010000006.1"/>
</dbReference>
<dbReference type="CDD" id="cd01715">
    <property type="entry name" value="ETF_alpha"/>
    <property type="match status" value="1"/>
</dbReference>
<dbReference type="InterPro" id="IPR001308">
    <property type="entry name" value="ETF_a/FixB"/>
</dbReference>
<keyword evidence="2" id="KW-0813">Transport</keyword>
<dbReference type="InterPro" id="IPR033947">
    <property type="entry name" value="ETF_alpha_N"/>
</dbReference>
<reference evidence="8" key="1">
    <citation type="submission" date="2023-07" db="EMBL/GenBank/DDBJ databases">
        <title>Study on multiphase classification of strain Alteromonas salexigens isolated from the Yellow Sea.</title>
        <authorList>
            <person name="Sun L."/>
        </authorList>
    </citation>
    <scope>NUCLEOTIDE SEQUENCE [LARGE SCALE GENOMIC DNA]</scope>
    <source>
        <strain evidence="8">ASW11-19</strain>
    </source>
</reference>
<feature type="domain" description="Electron transfer flavoprotein alpha/beta-subunit N-terminal" evidence="6">
    <location>
        <begin position="3"/>
        <end position="181"/>
    </location>
</feature>
<sequence length="308" mass="31908">MSILVFAEHDNTELKPETAKVVHAASQMGDDIHILVAGENCAAVADSAATISGVSKVLVADNGVYKHQLAENIADLVVEMAEGYSHIVAAATTTGKNFMPRVAALLDVAQISDIIGVESDDTFVRPIYAGNAIATVQSADAVKVITVRAASFDAAASEGSAEVASVDVVKDADKSEFVSESLTESERPELTAAEVVISGGRGMQNGENFALLEGIADKLGAAIGASRAAVDAGFVPNDMQVGQTGKIVAPQLYIAVGISGAIQHLAGMKDSKIIVAINKDEEAPIFQVADYGLVGDLFDVLPELEKSL</sequence>
<keyword evidence="5" id="KW-0249">Electron transport</keyword>
<accession>A0ABT2VL30</accession>
<dbReference type="Gene3D" id="3.40.50.620">
    <property type="entry name" value="HUPs"/>
    <property type="match status" value="1"/>
</dbReference>
<dbReference type="SUPFAM" id="SSF52467">
    <property type="entry name" value="DHS-like NAD/FAD-binding domain"/>
    <property type="match status" value="1"/>
</dbReference>
<dbReference type="Pfam" id="PF01012">
    <property type="entry name" value="ETF"/>
    <property type="match status" value="1"/>
</dbReference>
<dbReference type="SMART" id="SM00893">
    <property type="entry name" value="ETF"/>
    <property type="match status" value="1"/>
</dbReference>
<evidence type="ECO:0000256" key="2">
    <source>
        <dbReference type="ARBA" id="ARBA00022448"/>
    </source>
</evidence>
<evidence type="ECO:0000256" key="4">
    <source>
        <dbReference type="ARBA" id="ARBA00022827"/>
    </source>
</evidence>
<gene>
    <name evidence="7" type="ORF">OCL06_05285</name>
</gene>
<dbReference type="PANTHER" id="PTHR43153:SF1">
    <property type="entry name" value="ELECTRON TRANSFER FLAVOPROTEIN SUBUNIT ALPHA, MITOCHONDRIAL"/>
    <property type="match status" value="1"/>
</dbReference>
<keyword evidence="3" id="KW-0285">Flavoprotein</keyword>
<evidence type="ECO:0000313" key="8">
    <source>
        <dbReference type="Proteomes" id="UP001209257"/>
    </source>
</evidence>
<evidence type="ECO:0000256" key="1">
    <source>
        <dbReference type="ARBA" id="ARBA00005817"/>
    </source>
</evidence>
<comment type="caution">
    <text evidence="7">The sequence shown here is derived from an EMBL/GenBank/DDBJ whole genome shotgun (WGS) entry which is preliminary data.</text>
</comment>